<keyword evidence="2" id="KW-1185">Reference proteome</keyword>
<dbReference type="EMBL" id="CP147846">
    <property type="protein sequence ID" value="WXG67812.1"/>
    <property type="molecule type" value="Genomic_DNA"/>
</dbReference>
<sequence length="149" mass="14983">MTPTLRSAMLSASIGKASGLRSSVGISVGLLTWFEGSDRERLAAGASAVVTAGELVMDKLPTTPSRLSPPALGGRIAVGSGAAFVVARRRGDDPIPAAVIGGLSAIAASYAGHAYRVWASKQVPPIAAALVEDAVALSIGAVVLHEVRA</sequence>
<accession>A0ABZ2PG45</accession>
<evidence type="ECO:0008006" key="3">
    <source>
        <dbReference type="Google" id="ProtNLM"/>
    </source>
</evidence>
<proteinExistence type="predicted"/>
<name>A0ABZ2PG45_9NOCA</name>
<evidence type="ECO:0000313" key="1">
    <source>
        <dbReference type="EMBL" id="WXG67812.1"/>
    </source>
</evidence>
<dbReference type="Proteomes" id="UP001432000">
    <property type="component" value="Chromosome"/>
</dbReference>
<dbReference type="RefSeq" id="WP_338887611.1">
    <property type="nucleotide sequence ID" value="NZ_CP147846.1"/>
</dbReference>
<gene>
    <name evidence="1" type="ORF">WDS16_21715</name>
</gene>
<reference evidence="1 2" key="1">
    <citation type="submission" date="2024-03" db="EMBL/GenBank/DDBJ databases">
        <title>Natural products discovery in diverse microorganisms through a two-stage MS feature dereplication strategy.</title>
        <authorList>
            <person name="Zhang R."/>
        </authorList>
    </citation>
    <scope>NUCLEOTIDE SEQUENCE [LARGE SCALE GENOMIC DNA]</scope>
    <source>
        <strain evidence="1 2">18930</strain>
    </source>
</reference>
<protein>
    <recommendedName>
        <fullName evidence="3">DUF4126 domain-containing protein</fullName>
    </recommendedName>
</protein>
<organism evidence="1 2">
    <name type="scientific">Rhodococcus sovatensis</name>
    <dbReference type="NCBI Taxonomy" id="1805840"/>
    <lineage>
        <taxon>Bacteria</taxon>
        <taxon>Bacillati</taxon>
        <taxon>Actinomycetota</taxon>
        <taxon>Actinomycetes</taxon>
        <taxon>Mycobacteriales</taxon>
        <taxon>Nocardiaceae</taxon>
        <taxon>Rhodococcus</taxon>
    </lineage>
</organism>
<evidence type="ECO:0000313" key="2">
    <source>
        <dbReference type="Proteomes" id="UP001432000"/>
    </source>
</evidence>